<dbReference type="PROSITE" id="PS50042">
    <property type="entry name" value="CNMP_BINDING_3"/>
    <property type="match status" value="1"/>
</dbReference>
<sequence length="474" mass="50860">MSTETSVGIPARGDAPQAREQSSLSTAGARNLSSTTKSAPQMQEISSRWLLRMLPWVQVSGGTYRVNRRLSHAVGGGRIAFVRTGARVEVLAPTLGELPALRGIEDEALLAGLAGSCVQREFRAGEVLATEGTPVDEVLLIAHGRVERTGTGRYGAPTVLGFLAEGEHLGAEALAGPGTAWGSSAQAVTTGTLLALPVQAFEQLAAGSAALRAQRAALGDRARRAQNTYGEAAIELSAGHVGEHPLPVTFVDYELAPREYELSIAQTVLRVHTRVADLYNKPMDQTEHQLRLTIEALRERQEHELVNHPEFGLLHNADHGQRIQAHSGPPTPDDMDDLLSRRRGTRFFLAHPKAIAAFGRECNRRRIHPGTVEVHGSRVPAWRGVPILSCNKIPISEAGSSSVLALRVGEEDQGVIGLRPTGIPDEYEPGLSVRFAGIDETAVISYLVTAYHSAVVLVPDAVGVLENVDVARRD</sequence>
<dbReference type="InterPro" id="IPR014710">
    <property type="entry name" value="RmlC-like_jellyroll"/>
</dbReference>
<dbReference type="CDD" id="cd00038">
    <property type="entry name" value="CAP_ED"/>
    <property type="match status" value="1"/>
</dbReference>
<comment type="caution">
    <text evidence="3">The sequence shown here is derived from an EMBL/GenBank/DDBJ whole genome shotgun (WGS) entry which is preliminary data.</text>
</comment>
<dbReference type="InterPro" id="IPR000595">
    <property type="entry name" value="cNMP-bd_dom"/>
</dbReference>
<dbReference type="RefSeq" id="WP_380230810.1">
    <property type="nucleotide sequence ID" value="NZ_JBHSVH010000002.1"/>
</dbReference>
<dbReference type="NCBIfam" id="NF041163">
    <property type="entry name" value="encap_f2b"/>
    <property type="match status" value="1"/>
</dbReference>
<dbReference type="Pfam" id="PF19307">
    <property type="entry name" value="SrpI-like"/>
    <property type="match status" value="1"/>
</dbReference>
<organism evidence="3 4">
    <name type="scientific">Kitasatospora paranensis</name>
    <dbReference type="NCBI Taxonomy" id="258053"/>
    <lineage>
        <taxon>Bacteria</taxon>
        <taxon>Bacillati</taxon>
        <taxon>Actinomycetota</taxon>
        <taxon>Actinomycetes</taxon>
        <taxon>Kitasatosporales</taxon>
        <taxon>Streptomycetaceae</taxon>
        <taxon>Kitasatospora</taxon>
    </lineage>
</organism>
<name>A0ABW2FQR6_9ACTN</name>
<feature type="domain" description="Cyclic nucleotide-binding" evidence="2">
    <location>
        <begin position="106"/>
        <end position="212"/>
    </location>
</feature>
<evidence type="ECO:0000313" key="3">
    <source>
        <dbReference type="EMBL" id="MFC7179634.1"/>
    </source>
</evidence>
<dbReference type="Pfam" id="PF00027">
    <property type="entry name" value="cNMP_binding"/>
    <property type="match status" value="1"/>
</dbReference>
<dbReference type="Proteomes" id="UP001596435">
    <property type="component" value="Unassembled WGS sequence"/>
</dbReference>
<gene>
    <name evidence="3" type="ORF">ACFQMG_08660</name>
</gene>
<evidence type="ECO:0000256" key="1">
    <source>
        <dbReference type="SAM" id="MobiDB-lite"/>
    </source>
</evidence>
<dbReference type="InterPro" id="IPR049817">
    <property type="entry name" value="Encap_f2b"/>
</dbReference>
<proteinExistence type="predicted"/>
<keyword evidence="4" id="KW-1185">Reference proteome</keyword>
<dbReference type="InterPro" id="IPR018490">
    <property type="entry name" value="cNMP-bd_dom_sf"/>
</dbReference>
<dbReference type="PANTHER" id="PTHR24567:SF74">
    <property type="entry name" value="HTH-TYPE TRANSCRIPTIONAL REGULATOR ARCR"/>
    <property type="match status" value="1"/>
</dbReference>
<accession>A0ABW2FQR6</accession>
<reference evidence="4" key="1">
    <citation type="journal article" date="2019" name="Int. J. Syst. Evol. Microbiol.">
        <title>The Global Catalogue of Microorganisms (GCM) 10K type strain sequencing project: providing services to taxonomists for standard genome sequencing and annotation.</title>
        <authorList>
            <consortium name="The Broad Institute Genomics Platform"/>
            <consortium name="The Broad Institute Genome Sequencing Center for Infectious Disease"/>
            <person name="Wu L."/>
            <person name="Ma J."/>
        </authorList>
    </citation>
    <scope>NUCLEOTIDE SEQUENCE [LARGE SCALE GENOMIC DNA]</scope>
    <source>
        <strain evidence="4">CGMCC 1.12859</strain>
    </source>
</reference>
<dbReference type="SUPFAM" id="SSF51206">
    <property type="entry name" value="cAMP-binding domain-like"/>
    <property type="match status" value="1"/>
</dbReference>
<evidence type="ECO:0000259" key="2">
    <source>
        <dbReference type="PROSITE" id="PS50042"/>
    </source>
</evidence>
<feature type="compositionally biased region" description="Polar residues" evidence="1">
    <location>
        <begin position="19"/>
        <end position="40"/>
    </location>
</feature>
<dbReference type="InterPro" id="IPR045641">
    <property type="entry name" value="SrpI-like"/>
</dbReference>
<evidence type="ECO:0000313" key="4">
    <source>
        <dbReference type="Proteomes" id="UP001596435"/>
    </source>
</evidence>
<dbReference type="InterPro" id="IPR050397">
    <property type="entry name" value="Env_Response_Regulators"/>
</dbReference>
<dbReference type="SMART" id="SM00100">
    <property type="entry name" value="cNMP"/>
    <property type="match status" value="1"/>
</dbReference>
<dbReference type="EMBL" id="JBHTAJ010000012">
    <property type="protein sequence ID" value="MFC7179634.1"/>
    <property type="molecule type" value="Genomic_DNA"/>
</dbReference>
<protein>
    <submittedName>
        <fullName evidence="3">Family 2B encapsulin nanocompartment shell protein</fullName>
    </submittedName>
</protein>
<feature type="region of interest" description="Disordered" evidence="1">
    <location>
        <begin position="1"/>
        <end position="40"/>
    </location>
</feature>
<dbReference type="PANTHER" id="PTHR24567">
    <property type="entry name" value="CRP FAMILY TRANSCRIPTIONAL REGULATORY PROTEIN"/>
    <property type="match status" value="1"/>
</dbReference>
<dbReference type="Gene3D" id="2.60.120.10">
    <property type="entry name" value="Jelly Rolls"/>
    <property type="match status" value="1"/>
</dbReference>